<dbReference type="Gene3D" id="3.30.565.10">
    <property type="entry name" value="Histidine kinase-like ATPase, C-terminal domain"/>
    <property type="match status" value="1"/>
</dbReference>
<dbReference type="InterPro" id="IPR050267">
    <property type="entry name" value="Anti-sigma-factor_SerPK"/>
</dbReference>
<feature type="region of interest" description="Disordered" evidence="2">
    <location>
        <begin position="1"/>
        <end position="39"/>
    </location>
</feature>
<reference evidence="4" key="2">
    <citation type="submission" date="2020-09" db="EMBL/GenBank/DDBJ databases">
        <authorList>
            <person name="Sun Q."/>
            <person name="Ohkuma M."/>
        </authorList>
    </citation>
    <scope>NUCLEOTIDE SEQUENCE</scope>
    <source>
        <strain evidence="4">JCM 4714</strain>
    </source>
</reference>
<evidence type="ECO:0000313" key="4">
    <source>
        <dbReference type="EMBL" id="GHE07827.1"/>
    </source>
</evidence>
<keyword evidence="4" id="KW-0547">Nucleotide-binding</keyword>
<dbReference type="GO" id="GO:0004674">
    <property type="term" value="F:protein serine/threonine kinase activity"/>
    <property type="evidence" value="ECO:0007669"/>
    <property type="project" value="UniProtKB-KW"/>
</dbReference>
<keyword evidence="1" id="KW-0808">Transferase</keyword>
<evidence type="ECO:0000256" key="1">
    <source>
        <dbReference type="ARBA" id="ARBA00022527"/>
    </source>
</evidence>
<feature type="domain" description="Histidine kinase/HSP90-like ATPase" evidence="3">
    <location>
        <begin position="48"/>
        <end position="158"/>
    </location>
</feature>
<keyword evidence="4" id="KW-0067">ATP-binding</keyword>
<name>A0A918YMG1_9ACTN</name>
<keyword evidence="5" id="KW-1185">Reference proteome</keyword>
<protein>
    <submittedName>
        <fullName evidence="4">ATP-binding protein</fullName>
    </submittedName>
</protein>
<evidence type="ECO:0000313" key="5">
    <source>
        <dbReference type="Proteomes" id="UP000655443"/>
    </source>
</evidence>
<dbReference type="InterPro" id="IPR003594">
    <property type="entry name" value="HATPase_dom"/>
</dbReference>
<sequence length="166" mass="18459">MRPPARQEAPRSRRPAGTGEFEMPRKPRQDGTPPAQDDYERTFSFAGELHSVTEARLAAEEFLGALATRSPPAAHEYWDDILLVVTELAANVVQYAPGPFGLRMRRTFDGVHVTMCDTSTARPEPRPFVPRTGVGGIGWHLVRTLCTQVSVVVHEDGKDIHAFLPW</sequence>
<dbReference type="SUPFAM" id="SSF55874">
    <property type="entry name" value="ATPase domain of HSP90 chaperone/DNA topoisomerase II/histidine kinase"/>
    <property type="match status" value="1"/>
</dbReference>
<keyword evidence="1" id="KW-0418">Kinase</keyword>
<evidence type="ECO:0000256" key="2">
    <source>
        <dbReference type="SAM" id="MobiDB-lite"/>
    </source>
</evidence>
<dbReference type="CDD" id="cd16936">
    <property type="entry name" value="HATPase_RsbW-like"/>
    <property type="match status" value="1"/>
</dbReference>
<keyword evidence="1" id="KW-0723">Serine/threonine-protein kinase</keyword>
<evidence type="ECO:0000259" key="3">
    <source>
        <dbReference type="Pfam" id="PF13581"/>
    </source>
</evidence>
<organism evidence="4 5">
    <name type="scientific">Streptomyces alanosinicus</name>
    <dbReference type="NCBI Taxonomy" id="68171"/>
    <lineage>
        <taxon>Bacteria</taxon>
        <taxon>Bacillati</taxon>
        <taxon>Actinomycetota</taxon>
        <taxon>Actinomycetes</taxon>
        <taxon>Kitasatosporales</taxon>
        <taxon>Streptomycetaceae</taxon>
        <taxon>Streptomyces</taxon>
    </lineage>
</organism>
<gene>
    <name evidence="4" type="ORF">GCM10010339_53940</name>
</gene>
<dbReference type="AlphaFoldDB" id="A0A918YMG1"/>
<dbReference type="EMBL" id="BMVG01000015">
    <property type="protein sequence ID" value="GHE07827.1"/>
    <property type="molecule type" value="Genomic_DNA"/>
</dbReference>
<dbReference type="GO" id="GO:0005524">
    <property type="term" value="F:ATP binding"/>
    <property type="evidence" value="ECO:0007669"/>
    <property type="project" value="UniProtKB-KW"/>
</dbReference>
<dbReference type="Pfam" id="PF13581">
    <property type="entry name" value="HATPase_c_2"/>
    <property type="match status" value="1"/>
</dbReference>
<dbReference type="Proteomes" id="UP000655443">
    <property type="component" value="Unassembled WGS sequence"/>
</dbReference>
<proteinExistence type="predicted"/>
<dbReference type="InterPro" id="IPR036890">
    <property type="entry name" value="HATPase_C_sf"/>
</dbReference>
<comment type="caution">
    <text evidence="4">The sequence shown here is derived from an EMBL/GenBank/DDBJ whole genome shotgun (WGS) entry which is preliminary data.</text>
</comment>
<reference evidence="4" key="1">
    <citation type="journal article" date="2014" name="Int. J. Syst. Evol. Microbiol.">
        <title>Complete genome sequence of Corynebacterium casei LMG S-19264T (=DSM 44701T), isolated from a smear-ripened cheese.</title>
        <authorList>
            <consortium name="US DOE Joint Genome Institute (JGI-PGF)"/>
            <person name="Walter F."/>
            <person name="Albersmeier A."/>
            <person name="Kalinowski J."/>
            <person name="Ruckert C."/>
        </authorList>
    </citation>
    <scope>NUCLEOTIDE SEQUENCE</scope>
    <source>
        <strain evidence="4">JCM 4714</strain>
    </source>
</reference>
<dbReference type="PANTHER" id="PTHR35526:SF3">
    <property type="entry name" value="ANTI-SIGMA-F FACTOR RSBW"/>
    <property type="match status" value="1"/>
</dbReference>
<accession>A0A918YMG1</accession>
<dbReference type="PANTHER" id="PTHR35526">
    <property type="entry name" value="ANTI-SIGMA-F FACTOR RSBW-RELATED"/>
    <property type="match status" value="1"/>
</dbReference>